<keyword evidence="2" id="KW-1133">Transmembrane helix</keyword>
<keyword evidence="1" id="KW-0175">Coiled coil</keyword>
<dbReference type="Pfam" id="PF01551">
    <property type="entry name" value="Peptidase_M23"/>
    <property type="match status" value="1"/>
</dbReference>
<dbReference type="InterPro" id="IPR011055">
    <property type="entry name" value="Dup_hybrid_motif"/>
</dbReference>
<dbReference type="CDD" id="cd12797">
    <property type="entry name" value="M23_peptidase"/>
    <property type="match status" value="1"/>
</dbReference>
<dbReference type="Proteomes" id="UP000183047">
    <property type="component" value="Unassembled WGS sequence"/>
</dbReference>
<keyword evidence="2" id="KW-0812">Transmembrane</keyword>
<dbReference type="InterPro" id="IPR016047">
    <property type="entry name" value="M23ase_b-sheet_dom"/>
</dbReference>
<evidence type="ECO:0000313" key="5">
    <source>
        <dbReference type="Proteomes" id="UP000183047"/>
    </source>
</evidence>
<name>A0A1G5FSD1_9FIRM</name>
<gene>
    <name evidence="4" type="ORF">SAMN02910451_02538</name>
</gene>
<keyword evidence="5" id="KW-1185">Reference proteome</keyword>
<dbReference type="GO" id="GO:0004222">
    <property type="term" value="F:metalloendopeptidase activity"/>
    <property type="evidence" value="ECO:0007669"/>
    <property type="project" value="TreeGrafter"/>
</dbReference>
<evidence type="ECO:0000256" key="1">
    <source>
        <dbReference type="SAM" id="Coils"/>
    </source>
</evidence>
<dbReference type="RefSeq" id="WP_081811946.1">
    <property type="nucleotide sequence ID" value="NZ_FMUR01000016.1"/>
</dbReference>
<dbReference type="OrthoDB" id="9801106at2"/>
<dbReference type="PANTHER" id="PTHR21666">
    <property type="entry name" value="PEPTIDASE-RELATED"/>
    <property type="match status" value="1"/>
</dbReference>
<dbReference type="PANTHER" id="PTHR21666:SF270">
    <property type="entry name" value="MUREIN HYDROLASE ACTIVATOR ENVC"/>
    <property type="match status" value="1"/>
</dbReference>
<sequence length="267" mass="29393">MSTISKPRQQRYHRKHRHKRSYTFMVISGDSDGVTKRLHLNHSQTQWLAYSIFAFALFLGCYIIYSIMTISNLKAIQAEQKQEISDLQEENSSLAASYESASSNSEHIQAALSERLKNERQASEEAEKLAVPSGFPLTGTTPLPTQAVDDPNATNITKLTDKNKDTATGNPLVLFTAASGSNIIATGNGKIMTVTSDAKFGHIVSIDHGNGYISIYRNEGTPVVSEGDTVDRGDLLYVVGSQNKTLGYQIQKDEKYVNPEDVMDIKG</sequence>
<reference evidence="5" key="1">
    <citation type="submission" date="2016-10" db="EMBL/GenBank/DDBJ databases">
        <authorList>
            <person name="Varghese N."/>
            <person name="Submissions S."/>
        </authorList>
    </citation>
    <scope>NUCLEOTIDE SEQUENCE [LARGE SCALE GENOMIC DNA]</scope>
    <source>
        <strain evidence="5">XBD2006</strain>
    </source>
</reference>
<evidence type="ECO:0000259" key="3">
    <source>
        <dbReference type="Pfam" id="PF01551"/>
    </source>
</evidence>
<dbReference type="Gene3D" id="2.70.70.10">
    <property type="entry name" value="Glucose Permease (Domain IIA)"/>
    <property type="match status" value="1"/>
</dbReference>
<organism evidence="4 5">
    <name type="scientific">Butyrivibrio hungatei</name>
    <dbReference type="NCBI Taxonomy" id="185008"/>
    <lineage>
        <taxon>Bacteria</taxon>
        <taxon>Bacillati</taxon>
        <taxon>Bacillota</taxon>
        <taxon>Clostridia</taxon>
        <taxon>Lachnospirales</taxon>
        <taxon>Lachnospiraceae</taxon>
        <taxon>Butyrivibrio</taxon>
    </lineage>
</organism>
<proteinExistence type="predicted"/>
<dbReference type="InterPro" id="IPR050570">
    <property type="entry name" value="Cell_wall_metabolism_enzyme"/>
</dbReference>
<dbReference type="AlphaFoldDB" id="A0A1G5FSD1"/>
<feature type="coiled-coil region" evidence="1">
    <location>
        <begin position="70"/>
        <end position="129"/>
    </location>
</feature>
<protein>
    <submittedName>
        <fullName evidence="4">Peptidase family M23</fullName>
    </submittedName>
</protein>
<feature type="domain" description="M23ase beta-sheet core" evidence="3">
    <location>
        <begin position="174"/>
        <end position="259"/>
    </location>
</feature>
<dbReference type="SUPFAM" id="SSF51261">
    <property type="entry name" value="Duplicated hybrid motif"/>
    <property type="match status" value="1"/>
</dbReference>
<evidence type="ECO:0000256" key="2">
    <source>
        <dbReference type="SAM" id="Phobius"/>
    </source>
</evidence>
<evidence type="ECO:0000313" key="4">
    <source>
        <dbReference type="EMBL" id="SCY42136.1"/>
    </source>
</evidence>
<dbReference type="EMBL" id="FMUR01000016">
    <property type="protein sequence ID" value="SCY42136.1"/>
    <property type="molecule type" value="Genomic_DNA"/>
</dbReference>
<accession>A0A1G5FSD1</accession>
<keyword evidence="2" id="KW-0472">Membrane</keyword>
<feature type="transmembrane region" description="Helical" evidence="2">
    <location>
        <begin position="47"/>
        <end position="68"/>
    </location>
</feature>